<dbReference type="GO" id="GO:0005524">
    <property type="term" value="F:ATP binding"/>
    <property type="evidence" value="ECO:0007669"/>
    <property type="project" value="UniProtKB-UniRule"/>
</dbReference>
<dbReference type="Proteomes" id="UP000095280">
    <property type="component" value="Unplaced"/>
</dbReference>
<dbReference type="WBParaSite" id="maker-uti_cns_0002878-snap-gene-0.9-mRNA-1">
    <property type="protein sequence ID" value="maker-uti_cns_0002878-snap-gene-0.9-mRNA-1"/>
    <property type="gene ID" value="maker-uti_cns_0002878-snap-gene-0.9"/>
</dbReference>
<keyword evidence="1" id="KW-0067">ATP-binding</keyword>
<proteinExistence type="predicted"/>
<organism evidence="3 4">
    <name type="scientific">Macrostomum lignano</name>
    <dbReference type="NCBI Taxonomy" id="282301"/>
    <lineage>
        <taxon>Eukaryota</taxon>
        <taxon>Metazoa</taxon>
        <taxon>Spiralia</taxon>
        <taxon>Lophotrochozoa</taxon>
        <taxon>Platyhelminthes</taxon>
        <taxon>Rhabditophora</taxon>
        <taxon>Macrostomorpha</taxon>
        <taxon>Macrostomida</taxon>
        <taxon>Macrostomidae</taxon>
        <taxon>Macrostomum</taxon>
    </lineage>
</organism>
<protein>
    <submittedName>
        <fullName evidence="4">ATP-grasp domain-containing protein</fullName>
    </submittedName>
</protein>
<dbReference type="SUPFAM" id="SSF56059">
    <property type="entry name" value="Glutathione synthetase ATP-binding domain-like"/>
    <property type="match status" value="1"/>
</dbReference>
<dbReference type="Gene3D" id="3.30.470.20">
    <property type="entry name" value="ATP-grasp fold, B domain"/>
    <property type="match status" value="1"/>
</dbReference>
<evidence type="ECO:0000256" key="1">
    <source>
        <dbReference type="PROSITE-ProRule" id="PRU00409"/>
    </source>
</evidence>
<keyword evidence="3" id="KW-1185">Reference proteome</keyword>
<keyword evidence="1" id="KW-0547">Nucleotide-binding</keyword>
<dbReference type="InterPro" id="IPR011761">
    <property type="entry name" value="ATP-grasp"/>
</dbReference>
<reference evidence="4" key="1">
    <citation type="submission" date="2016-11" db="UniProtKB">
        <authorList>
            <consortium name="WormBaseParasite"/>
        </authorList>
    </citation>
    <scope>IDENTIFICATION</scope>
</reference>
<dbReference type="PROSITE" id="PS50975">
    <property type="entry name" value="ATP_GRASP"/>
    <property type="match status" value="1"/>
</dbReference>
<evidence type="ECO:0000313" key="4">
    <source>
        <dbReference type="WBParaSite" id="maker-uti_cns_0002878-snap-gene-0.9-mRNA-1"/>
    </source>
</evidence>
<feature type="domain" description="ATP-grasp" evidence="2">
    <location>
        <begin position="113"/>
        <end position="310"/>
    </location>
</feature>
<sequence length="316" mass="35445">MSTNSCQLKPQYSKGLIIVFDDAHWIADTVANLQRQCPDLPVTYWHAAEMAIDADSEPPEALYFAFCSASAAQRQAPNSFEAFRVILGWLTAWDRRVVNGDVMEMEGSKTEQIRLCRKVGLPVPRTLIGTVSVRTSSLVSAQLPAPFILKPDRGGSGSGVRLFDTVDEFESGRTTYFAENPCPTGLYLFQEYLDRSCGFYRAEFVGKKFLYLAEILVDPESPGFNMCPCANKVENYRLSRQFEHPIRQRMEEFIQATDAENIAFEFIRNSSGEACVIDINSNTSFNLEAEKHYGMPSGFESVATYLLQLLGCRPES</sequence>
<name>A0A1I8GS20_9PLAT</name>
<evidence type="ECO:0000259" key="2">
    <source>
        <dbReference type="PROSITE" id="PS50975"/>
    </source>
</evidence>
<accession>A0A1I8GS20</accession>
<dbReference type="GO" id="GO:0046872">
    <property type="term" value="F:metal ion binding"/>
    <property type="evidence" value="ECO:0007669"/>
    <property type="project" value="InterPro"/>
</dbReference>
<evidence type="ECO:0000313" key="3">
    <source>
        <dbReference type="Proteomes" id="UP000095280"/>
    </source>
</evidence>
<dbReference type="AlphaFoldDB" id="A0A1I8GS20"/>